<feature type="transmembrane region" description="Helical" evidence="4">
    <location>
        <begin position="538"/>
        <end position="561"/>
    </location>
</feature>
<evidence type="ECO:0000256" key="5">
    <source>
        <dbReference type="SAM" id="SignalP"/>
    </source>
</evidence>
<organism evidence="8">
    <name type="scientific">Laccaria bicolor (strain S238N-H82 / ATCC MYA-4686)</name>
    <name type="common">Bicoloured deceiver</name>
    <name type="synonym">Laccaria laccata var. bicolor</name>
    <dbReference type="NCBI Taxonomy" id="486041"/>
    <lineage>
        <taxon>Eukaryota</taxon>
        <taxon>Fungi</taxon>
        <taxon>Dikarya</taxon>
        <taxon>Basidiomycota</taxon>
        <taxon>Agaricomycotina</taxon>
        <taxon>Agaricomycetes</taxon>
        <taxon>Agaricomycetidae</taxon>
        <taxon>Agaricales</taxon>
        <taxon>Agaricineae</taxon>
        <taxon>Hydnangiaceae</taxon>
        <taxon>Laccaria</taxon>
    </lineage>
</organism>
<evidence type="ECO:0000256" key="1">
    <source>
        <dbReference type="ARBA" id="ARBA00004141"/>
    </source>
</evidence>
<feature type="chain" id="PRO_5002748896" evidence="5">
    <location>
        <begin position="18"/>
        <end position="769"/>
    </location>
</feature>
<reference evidence="7 8" key="1">
    <citation type="journal article" date="2008" name="Nature">
        <title>The genome of Laccaria bicolor provides insights into mycorrhizal symbiosis.</title>
        <authorList>
            <person name="Martin F."/>
            <person name="Aerts A."/>
            <person name="Ahren D."/>
            <person name="Brun A."/>
            <person name="Danchin E.G.J."/>
            <person name="Duchaussoy F."/>
            <person name="Gibon J."/>
            <person name="Kohler A."/>
            <person name="Lindquist E."/>
            <person name="Pereda V."/>
            <person name="Salamov A."/>
            <person name="Shapiro H.J."/>
            <person name="Wuyts J."/>
            <person name="Blaudez D."/>
            <person name="Buee M."/>
            <person name="Brokstein P."/>
            <person name="Canbaeck B."/>
            <person name="Cohen D."/>
            <person name="Courty P.E."/>
            <person name="Coutinho P.M."/>
            <person name="Delaruelle C."/>
            <person name="Detter J.C."/>
            <person name="Deveau A."/>
            <person name="DiFazio S."/>
            <person name="Duplessis S."/>
            <person name="Fraissinet-Tachet L."/>
            <person name="Lucic E."/>
            <person name="Frey-Klett P."/>
            <person name="Fourrey C."/>
            <person name="Feussner I."/>
            <person name="Gay G."/>
            <person name="Grimwood J."/>
            <person name="Hoegger P.J."/>
            <person name="Jain P."/>
            <person name="Kilaru S."/>
            <person name="Labbe J."/>
            <person name="Lin Y.C."/>
            <person name="Legue V."/>
            <person name="Le Tacon F."/>
            <person name="Marmeisse R."/>
            <person name="Melayah D."/>
            <person name="Montanini B."/>
            <person name="Muratet M."/>
            <person name="Nehls U."/>
            <person name="Niculita-Hirzel H."/>
            <person name="Oudot-Le Secq M.P."/>
            <person name="Peter M."/>
            <person name="Quesneville H."/>
            <person name="Rajashekar B."/>
            <person name="Reich M."/>
            <person name="Rouhier N."/>
            <person name="Schmutz J."/>
            <person name="Yin T."/>
            <person name="Chalot M."/>
            <person name="Henrissat B."/>
            <person name="Kuees U."/>
            <person name="Lucas S."/>
            <person name="Van de Peer Y."/>
            <person name="Podila G.K."/>
            <person name="Polle A."/>
            <person name="Pukkila P.J."/>
            <person name="Richardson P.M."/>
            <person name="Rouze P."/>
            <person name="Sanders I.R."/>
            <person name="Stajich J.E."/>
            <person name="Tunlid A."/>
            <person name="Tuskan G."/>
            <person name="Grigoriev I.V."/>
        </authorList>
    </citation>
    <scope>NUCLEOTIDE SEQUENCE [LARGE SCALE GENOMIC DNA]</scope>
    <source>
        <strain evidence="8">S238N-H82 / ATCC MYA-4686</strain>
    </source>
</reference>
<dbReference type="OrthoDB" id="6499973at2759"/>
<dbReference type="Gene3D" id="1.20.1250.20">
    <property type="entry name" value="MFS general substrate transporter like domains"/>
    <property type="match status" value="2"/>
</dbReference>
<feature type="transmembrane region" description="Helical" evidence="4">
    <location>
        <begin position="734"/>
        <end position="756"/>
    </location>
</feature>
<keyword evidence="4" id="KW-1133">Transmembrane helix</keyword>
<feature type="domain" description="Major facilitator superfamily (MFS) profile" evidence="6">
    <location>
        <begin position="546"/>
        <end position="769"/>
    </location>
</feature>
<keyword evidence="8" id="KW-1185">Reference proteome</keyword>
<comment type="similarity">
    <text evidence="2">Belongs to the major facilitator superfamily. Monocarboxylate porter (TC 2.A.1.13) family.</text>
</comment>
<protein>
    <submittedName>
        <fullName evidence="7">Predicted protein</fullName>
    </submittedName>
</protein>
<feature type="transmembrane region" description="Helical" evidence="4">
    <location>
        <begin position="616"/>
        <end position="638"/>
    </location>
</feature>
<feature type="transmembrane region" description="Helical" evidence="4">
    <location>
        <begin position="709"/>
        <end position="728"/>
    </location>
</feature>
<accession>B0D6J2</accession>
<dbReference type="RefSeq" id="XP_001879350.1">
    <property type="nucleotide sequence ID" value="XM_001879315.1"/>
</dbReference>
<dbReference type="SUPFAM" id="SSF103473">
    <property type="entry name" value="MFS general substrate transporter"/>
    <property type="match status" value="1"/>
</dbReference>
<dbReference type="PANTHER" id="PTHR11360:SF234">
    <property type="entry name" value="MFS-TYPE TRANSPORTER DBAD-RELATED"/>
    <property type="match status" value="1"/>
</dbReference>
<proteinExistence type="inferred from homology"/>
<dbReference type="PROSITE" id="PS50850">
    <property type="entry name" value="MFS"/>
    <property type="match status" value="1"/>
</dbReference>
<keyword evidence="4" id="KW-0812">Transmembrane</keyword>
<feature type="region of interest" description="Disordered" evidence="3">
    <location>
        <begin position="63"/>
        <end position="87"/>
    </location>
</feature>
<feature type="transmembrane region" description="Helical" evidence="4">
    <location>
        <begin position="506"/>
        <end position="526"/>
    </location>
</feature>
<dbReference type="HOGENOM" id="CLU_362925_0_0_1"/>
<dbReference type="InterPro" id="IPR050327">
    <property type="entry name" value="Proton-linked_MCT"/>
</dbReference>
<evidence type="ECO:0000313" key="7">
    <source>
        <dbReference type="EMBL" id="EDR09965.1"/>
    </source>
</evidence>
<evidence type="ECO:0000256" key="2">
    <source>
        <dbReference type="ARBA" id="ARBA00006727"/>
    </source>
</evidence>
<dbReference type="AlphaFoldDB" id="B0D6J2"/>
<feature type="transmembrane region" description="Helical" evidence="4">
    <location>
        <begin position="645"/>
        <end position="665"/>
    </location>
</feature>
<dbReference type="GeneID" id="6074763"/>
<name>B0D6J2_LACBS</name>
<sequence>MPWLASTTMIMPWLASSTSTLPNIFNNNNSKASNTNNTDSACPLSATIANHVNAVRSAISSRFPHNESPRTAGLSRQPHTTKEARFAHRDPRNEKTHDAYLDAHTWTPNLPRQQLEAPRTANDLLHRPQQQWHLDLKTSDGYGTFSPQWDPRPMKGPYTARPAAANGFPSDLKTPADLRTPGGTYITRINSPRSAVLPTQQVQQLSGKKKFGLGFFEFRTPTSGRFLGQQAQAQAQAPAQWEQQTHGQEWEQGQGREQRVDERSKRRYGMYSPQTPRENQFAQYEVRTANGGWAVPPPARSEDLEKGQRKDVDERWIRPGVWLAQSRAWVSSTFFNSKTRSRPNPILIPPVVDSNPDFEAQTNVPRKDTMEKDLLAWMTVVGAWIMQFCTFGYIFTWGVYRDYYMNEFPKLHSPNKLALIGSLQFAFPFLLAFLAGKAVDANHFHWVVLPGSAFFGMSLFLLSFVDPESFMHLFLIQGVGMGLGLGMIFLPTAIVCMHHFKKRRAFITGIVLSGASAGAIVFPLVLDKFLPTKGFSGAVRITAYMVLACLVIGNSLMGMPAKLFIPKLPQVSLLVYFKERHYALAMGATFIALLTMYFPASYMEDYAVLHDVNPHLAFYALAITHIASLMGRIVMGLLADKYGSFTLLIPTTVVLAASLCTVVSVQSVKAIVIVSIFYGFSSGAWLSLLICGLASLALRPTEIGLRTGLVLSVASLGALLSGPVQLGLLSPEYIWARPVGLFGFLLFVTAGMFWYIRQLVSLKKRNRIV</sequence>
<feature type="transmembrane region" description="Helical" evidence="4">
    <location>
        <begin position="471"/>
        <end position="494"/>
    </location>
</feature>
<dbReference type="Pfam" id="PF07690">
    <property type="entry name" value="MFS_1"/>
    <property type="match status" value="1"/>
</dbReference>
<feature type="transmembrane region" description="Helical" evidence="4">
    <location>
        <begin position="582"/>
        <end position="600"/>
    </location>
</feature>
<dbReference type="PANTHER" id="PTHR11360">
    <property type="entry name" value="MONOCARBOXYLATE TRANSPORTER"/>
    <property type="match status" value="1"/>
</dbReference>
<feature type="transmembrane region" description="Helical" evidence="4">
    <location>
        <begin position="374"/>
        <end position="397"/>
    </location>
</feature>
<comment type="subcellular location">
    <subcellularLocation>
        <location evidence="1">Membrane</location>
        <topology evidence="1">Multi-pass membrane protein</topology>
    </subcellularLocation>
</comment>
<evidence type="ECO:0000256" key="3">
    <source>
        <dbReference type="SAM" id="MobiDB-lite"/>
    </source>
</evidence>
<feature type="compositionally biased region" description="Low complexity" evidence="3">
    <location>
        <begin position="229"/>
        <end position="244"/>
    </location>
</feature>
<feature type="transmembrane region" description="Helical" evidence="4">
    <location>
        <begin position="417"/>
        <end position="434"/>
    </location>
</feature>
<dbReference type="InterPro" id="IPR036259">
    <property type="entry name" value="MFS_trans_sf"/>
</dbReference>
<keyword evidence="4" id="KW-0472">Membrane</keyword>
<dbReference type="InterPro" id="IPR011701">
    <property type="entry name" value="MFS"/>
</dbReference>
<feature type="region of interest" description="Disordered" evidence="3">
    <location>
        <begin position="229"/>
        <end position="274"/>
    </location>
</feature>
<dbReference type="KEGG" id="lbc:LACBIDRAFT_318348"/>
<keyword evidence="5" id="KW-0732">Signal</keyword>
<evidence type="ECO:0000313" key="8">
    <source>
        <dbReference type="Proteomes" id="UP000001194"/>
    </source>
</evidence>
<feature type="transmembrane region" description="Helical" evidence="4">
    <location>
        <begin position="446"/>
        <end position="465"/>
    </location>
</feature>
<evidence type="ECO:0000256" key="4">
    <source>
        <dbReference type="SAM" id="Phobius"/>
    </source>
</evidence>
<dbReference type="GO" id="GO:0016020">
    <property type="term" value="C:membrane"/>
    <property type="evidence" value="ECO:0007669"/>
    <property type="project" value="UniProtKB-SubCell"/>
</dbReference>
<feature type="transmembrane region" description="Helical" evidence="4">
    <location>
        <begin position="671"/>
        <end position="697"/>
    </location>
</feature>
<dbReference type="GO" id="GO:0022857">
    <property type="term" value="F:transmembrane transporter activity"/>
    <property type="evidence" value="ECO:0007669"/>
    <property type="project" value="InterPro"/>
</dbReference>
<evidence type="ECO:0000259" key="6">
    <source>
        <dbReference type="PROSITE" id="PS50850"/>
    </source>
</evidence>
<dbReference type="InterPro" id="IPR020846">
    <property type="entry name" value="MFS_dom"/>
</dbReference>
<feature type="compositionally biased region" description="Basic and acidic residues" evidence="3">
    <location>
        <begin position="254"/>
        <end position="264"/>
    </location>
</feature>
<feature type="signal peptide" evidence="5">
    <location>
        <begin position="1"/>
        <end position="17"/>
    </location>
</feature>
<gene>
    <name evidence="7" type="ORF">LACBIDRAFT_318348</name>
</gene>
<dbReference type="Proteomes" id="UP000001194">
    <property type="component" value="Unassembled WGS sequence"/>
</dbReference>
<dbReference type="EMBL" id="DS547098">
    <property type="protein sequence ID" value="EDR09965.1"/>
    <property type="molecule type" value="Genomic_DNA"/>
</dbReference>
<dbReference type="InParanoid" id="B0D6J2"/>